<dbReference type="InterPro" id="IPR011009">
    <property type="entry name" value="Kinase-like_dom_sf"/>
</dbReference>
<dbReference type="AlphaFoldDB" id="A0A165MWZ7"/>
<keyword evidence="5" id="KW-0496">Mitochondrion</keyword>
<dbReference type="InParanoid" id="A0A165MWZ7"/>
<keyword evidence="4" id="KW-0809">Transit peptide</keyword>
<dbReference type="EMBL" id="KV425658">
    <property type="protein sequence ID" value="KZT18885.1"/>
    <property type="molecule type" value="Genomic_DNA"/>
</dbReference>
<evidence type="ECO:0000256" key="1">
    <source>
        <dbReference type="ARBA" id="ARBA00004173"/>
    </source>
</evidence>
<evidence type="ECO:0000256" key="4">
    <source>
        <dbReference type="ARBA" id="ARBA00022946"/>
    </source>
</evidence>
<dbReference type="PANTHER" id="PTHR36091">
    <property type="entry name" value="ALTERED INHERITANCE OF MITOCHONDRIA PROTEIN 9, MITOCHONDRIAL"/>
    <property type="match status" value="1"/>
</dbReference>
<protein>
    <recommendedName>
        <fullName evidence="3">Altered inheritance of mitochondria protein 9, mitochondrial</fullName>
    </recommendedName>
    <alternativeName>
        <fullName evidence="6">Found in mitochondrial proteome protein 29</fullName>
    </alternativeName>
</protein>
<evidence type="ECO:0000256" key="5">
    <source>
        <dbReference type="ARBA" id="ARBA00023128"/>
    </source>
</evidence>
<dbReference type="OrthoDB" id="2785096at2759"/>
<sequence>MLATRACYCRTASIPCRSLARFSSQLNFCPCACFRGFHLTPSARPDNETLFRSSSRWLCNDDLQRKVRCAPFNPDALEQIACDAVGAERCISWTRIGEGSFNRIFLLRFDSGAEAVVRIPLPVIGNVQRAVASEVATMCYIRERWITNRSRNVPLPPKVLAWHSSYKNPAQTPYMILEYAPGIALYRRWPAIEGKMAGAALQSIFELEWALLRQVFSHHGSLYFAEDTLDSDECSRPLYVHDDCDPAEVNRKLAAKYRIGPTANREWGRPGYGDVDADRGPWPDLQTMIKSAAEFQLRAMDTVVDFSSPHIKLKPSDIPLLRRLLDTCILIAPLIIPSNPAMTAPVLNHPDLSLNNLIVPPDGLAYVHHVIDWQGATVSPFCMQCGVPPAIQYTEGVIPIPDDGSMPPWPNNLDKMSPSEQEYIHIQHRYACRHRGYALRIPSMDPLRGGVWALPHSTVLECLVPFITRCVSDGPLDLRGLLVSLQECWSKIADGPCPIDFTQAEIAAHCEEVEAQSQYERNVNKLHDTIGCLNDGSVREDQLEGAKKKMERCRQQWDERAMKGPFPFYEGAHSYYLT</sequence>
<dbReference type="Proteomes" id="UP000076761">
    <property type="component" value="Unassembled WGS sequence"/>
</dbReference>
<organism evidence="7 8">
    <name type="scientific">Neolentinus lepideus HHB14362 ss-1</name>
    <dbReference type="NCBI Taxonomy" id="1314782"/>
    <lineage>
        <taxon>Eukaryota</taxon>
        <taxon>Fungi</taxon>
        <taxon>Dikarya</taxon>
        <taxon>Basidiomycota</taxon>
        <taxon>Agaricomycotina</taxon>
        <taxon>Agaricomycetes</taxon>
        <taxon>Gloeophyllales</taxon>
        <taxon>Gloeophyllaceae</taxon>
        <taxon>Neolentinus</taxon>
    </lineage>
</organism>
<dbReference type="GO" id="GO:0005739">
    <property type="term" value="C:mitochondrion"/>
    <property type="evidence" value="ECO:0007669"/>
    <property type="project" value="UniProtKB-SubCell"/>
</dbReference>
<comment type="similarity">
    <text evidence="2">Belongs to the AIM9 family.</text>
</comment>
<dbReference type="STRING" id="1314782.A0A165MWZ7"/>
<gene>
    <name evidence="7" type="ORF">NEOLEDRAFT_1102978</name>
</gene>
<proteinExistence type="inferred from homology"/>
<evidence type="ECO:0000256" key="6">
    <source>
        <dbReference type="ARBA" id="ARBA00031849"/>
    </source>
</evidence>
<dbReference type="InterPro" id="IPR051035">
    <property type="entry name" value="Mito_inheritance_9"/>
</dbReference>
<evidence type="ECO:0000256" key="3">
    <source>
        <dbReference type="ARBA" id="ARBA00016197"/>
    </source>
</evidence>
<evidence type="ECO:0000313" key="8">
    <source>
        <dbReference type="Proteomes" id="UP000076761"/>
    </source>
</evidence>
<keyword evidence="8" id="KW-1185">Reference proteome</keyword>
<accession>A0A165MWZ7</accession>
<evidence type="ECO:0000256" key="2">
    <source>
        <dbReference type="ARBA" id="ARBA00005543"/>
    </source>
</evidence>
<dbReference type="PANTHER" id="PTHR36091:SF1">
    <property type="entry name" value="ALTERED INHERITANCE OF MITOCHONDRIA PROTEIN 9, MITOCHONDRIAL"/>
    <property type="match status" value="1"/>
</dbReference>
<comment type="subcellular location">
    <subcellularLocation>
        <location evidence="1">Mitochondrion</location>
    </subcellularLocation>
</comment>
<name>A0A165MWZ7_9AGAM</name>
<evidence type="ECO:0000313" key="7">
    <source>
        <dbReference type="EMBL" id="KZT18885.1"/>
    </source>
</evidence>
<dbReference type="SUPFAM" id="SSF56112">
    <property type="entry name" value="Protein kinase-like (PK-like)"/>
    <property type="match status" value="1"/>
</dbReference>
<reference evidence="7 8" key="1">
    <citation type="journal article" date="2016" name="Mol. Biol. Evol.">
        <title>Comparative Genomics of Early-Diverging Mushroom-Forming Fungi Provides Insights into the Origins of Lignocellulose Decay Capabilities.</title>
        <authorList>
            <person name="Nagy L.G."/>
            <person name="Riley R."/>
            <person name="Tritt A."/>
            <person name="Adam C."/>
            <person name="Daum C."/>
            <person name="Floudas D."/>
            <person name="Sun H."/>
            <person name="Yadav J.S."/>
            <person name="Pangilinan J."/>
            <person name="Larsson K.H."/>
            <person name="Matsuura K."/>
            <person name="Barry K."/>
            <person name="Labutti K."/>
            <person name="Kuo R."/>
            <person name="Ohm R.A."/>
            <person name="Bhattacharya S.S."/>
            <person name="Shirouzu T."/>
            <person name="Yoshinaga Y."/>
            <person name="Martin F.M."/>
            <person name="Grigoriev I.V."/>
            <person name="Hibbett D.S."/>
        </authorList>
    </citation>
    <scope>NUCLEOTIDE SEQUENCE [LARGE SCALE GENOMIC DNA]</scope>
    <source>
        <strain evidence="7 8">HHB14362 ss-1</strain>
    </source>
</reference>